<dbReference type="OrthoDB" id="1705236at2"/>
<evidence type="ECO:0000313" key="5">
    <source>
        <dbReference type="Proteomes" id="UP000287872"/>
    </source>
</evidence>
<dbReference type="GO" id="GO:0016491">
    <property type="term" value="F:oxidoreductase activity"/>
    <property type="evidence" value="ECO:0007669"/>
    <property type="project" value="InterPro"/>
</dbReference>
<keyword evidence="1" id="KW-0285">Flavoprotein</keyword>
<dbReference type="InterPro" id="IPR051796">
    <property type="entry name" value="ISF_SsuE-like"/>
</dbReference>
<evidence type="ECO:0000313" key="4">
    <source>
        <dbReference type="EMBL" id="GCD11838.1"/>
    </source>
</evidence>
<dbReference type="SUPFAM" id="SSF52218">
    <property type="entry name" value="Flavoproteins"/>
    <property type="match status" value="1"/>
</dbReference>
<evidence type="ECO:0000256" key="1">
    <source>
        <dbReference type="ARBA" id="ARBA00022630"/>
    </source>
</evidence>
<dbReference type="InterPro" id="IPR005025">
    <property type="entry name" value="FMN_Rdtase-like_dom"/>
</dbReference>
<dbReference type="Pfam" id="PF03358">
    <property type="entry name" value="FMN_red"/>
    <property type="match status" value="1"/>
</dbReference>
<dbReference type="InterPro" id="IPR029039">
    <property type="entry name" value="Flavoprotein-like_sf"/>
</dbReference>
<keyword evidence="2" id="KW-0288">FMN</keyword>
<comment type="caution">
    <text evidence="4">The sequence shown here is derived from an EMBL/GenBank/DDBJ whole genome shotgun (WGS) entry which is preliminary data.</text>
</comment>
<reference evidence="4 5" key="1">
    <citation type="submission" date="2018-11" db="EMBL/GenBank/DDBJ databases">
        <title>Genome sequencing and assembly of Clostridium tagluense strain A121.</title>
        <authorList>
            <person name="Murakami T."/>
            <person name="Segawa T."/>
            <person name="Shcherbakova V.A."/>
            <person name="Mori H."/>
            <person name="Yoshimura Y."/>
        </authorList>
    </citation>
    <scope>NUCLEOTIDE SEQUENCE [LARGE SCALE GENOMIC DNA]</scope>
    <source>
        <strain evidence="4 5">A121</strain>
    </source>
</reference>
<feature type="domain" description="NADPH-dependent FMN reductase-like" evidence="3">
    <location>
        <begin position="164"/>
        <end position="317"/>
    </location>
</feature>
<dbReference type="PANTHER" id="PTHR43278">
    <property type="entry name" value="NAD(P)H-DEPENDENT FMN-CONTAINING OXIDOREDUCTASE YWQN-RELATED"/>
    <property type="match status" value="1"/>
</dbReference>
<organism evidence="4 5">
    <name type="scientific">Clostridium tagluense</name>
    <dbReference type="NCBI Taxonomy" id="360422"/>
    <lineage>
        <taxon>Bacteria</taxon>
        <taxon>Bacillati</taxon>
        <taxon>Bacillota</taxon>
        <taxon>Clostridia</taxon>
        <taxon>Eubacteriales</taxon>
        <taxon>Clostridiaceae</taxon>
        <taxon>Clostridium</taxon>
    </lineage>
</organism>
<dbReference type="Proteomes" id="UP000287872">
    <property type="component" value="Unassembled WGS sequence"/>
</dbReference>
<evidence type="ECO:0000259" key="3">
    <source>
        <dbReference type="Pfam" id="PF03358"/>
    </source>
</evidence>
<dbReference type="RefSeq" id="WP_125003997.1">
    <property type="nucleotide sequence ID" value="NZ_BHYK01000022.1"/>
</dbReference>
<dbReference type="PANTHER" id="PTHR43278:SF4">
    <property type="entry name" value="NAD(P)H-DEPENDENT FMN-CONTAINING OXIDOREDUCTASE YWQN-RELATED"/>
    <property type="match status" value="1"/>
</dbReference>
<keyword evidence="5" id="KW-1185">Reference proteome</keyword>
<dbReference type="AlphaFoldDB" id="A0A401UQR9"/>
<dbReference type="EMBL" id="BHYK01000022">
    <property type="protein sequence ID" value="GCD11838.1"/>
    <property type="molecule type" value="Genomic_DNA"/>
</dbReference>
<proteinExistence type="predicted"/>
<gene>
    <name evidence="4" type="ORF">Ctaglu_34610</name>
</gene>
<accession>A0A401UQR9</accession>
<sequence length="350" mass="39320">MKDLFVIVPSKNVSPMLSEMISEVTRYTHYTLVEDAYNIPDLQNKKIFFASESTDINCDIAMLEFFSKLYEKGNKCLLGSSAAVLVHSSTEHGTKRTSQDIIYLANNLGCSFIGHSVVEATSTLRNFLTWKKVLNLPLEEICLNLCSRLRNRLLEYNPITINNPKVLVLYSSPHKTSNTLDLWHMTSDHLSLYDIRELQIENGDVLDCKGCSYKLCTHYGTQNKCFYGGVMVDDVLPSIEKSDAIIWLCPNYNDAIASNLTAVINRLTVLYRKISFYDKNIFAVVVSGSSGSDSISKQLIGALNVNKGFRLPPYFSIMAIANDPGEIFKVPQIHESAKNFAENIKKEIKA</sequence>
<evidence type="ECO:0000256" key="2">
    <source>
        <dbReference type="ARBA" id="ARBA00022643"/>
    </source>
</evidence>
<protein>
    <submittedName>
        <fullName evidence="4">FMN reductase</fullName>
    </submittedName>
</protein>
<name>A0A401UQR9_9CLOT</name>
<dbReference type="Gene3D" id="3.40.50.360">
    <property type="match status" value="1"/>
</dbReference>